<dbReference type="Proteomes" id="UP001215598">
    <property type="component" value="Unassembled WGS sequence"/>
</dbReference>
<reference evidence="2" key="1">
    <citation type="submission" date="2023-03" db="EMBL/GenBank/DDBJ databases">
        <title>Massive genome expansion in bonnet fungi (Mycena s.s.) driven by repeated elements and novel gene families across ecological guilds.</title>
        <authorList>
            <consortium name="Lawrence Berkeley National Laboratory"/>
            <person name="Harder C.B."/>
            <person name="Miyauchi S."/>
            <person name="Viragh M."/>
            <person name="Kuo A."/>
            <person name="Thoen E."/>
            <person name="Andreopoulos B."/>
            <person name="Lu D."/>
            <person name="Skrede I."/>
            <person name="Drula E."/>
            <person name="Henrissat B."/>
            <person name="Morin E."/>
            <person name="Kohler A."/>
            <person name="Barry K."/>
            <person name="LaButti K."/>
            <person name="Morin E."/>
            <person name="Salamov A."/>
            <person name="Lipzen A."/>
            <person name="Mereny Z."/>
            <person name="Hegedus B."/>
            <person name="Baldrian P."/>
            <person name="Stursova M."/>
            <person name="Weitz H."/>
            <person name="Taylor A."/>
            <person name="Grigoriev I.V."/>
            <person name="Nagy L.G."/>
            <person name="Martin F."/>
            <person name="Kauserud H."/>
        </authorList>
    </citation>
    <scope>NUCLEOTIDE SEQUENCE</scope>
    <source>
        <strain evidence="2">CBHHK182m</strain>
    </source>
</reference>
<evidence type="ECO:0000313" key="3">
    <source>
        <dbReference type="Proteomes" id="UP001215598"/>
    </source>
</evidence>
<evidence type="ECO:0000256" key="1">
    <source>
        <dbReference type="SAM" id="MobiDB-lite"/>
    </source>
</evidence>
<organism evidence="2 3">
    <name type="scientific">Mycena metata</name>
    <dbReference type="NCBI Taxonomy" id="1033252"/>
    <lineage>
        <taxon>Eukaryota</taxon>
        <taxon>Fungi</taxon>
        <taxon>Dikarya</taxon>
        <taxon>Basidiomycota</taxon>
        <taxon>Agaricomycotina</taxon>
        <taxon>Agaricomycetes</taxon>
        <taxon>Agaricomycetidae</taxon>
        <taxon>Agaricales</taxon>
        <taxon>Marasmiineae</taxon>
        <taxon>Mycenaceae</taxon>
        <taxon>Mycena</taxon>
    </lineage>
</organism>
<accession>A0AAD7H892</accession>
<gene>
    <name evidence="2" type="ORF">B0H16DRAFT_1477801</name>
</gene>
<keyword evidence="3" id="KW-1185">Reference proteome</keyword>
<protein>
    <submittedName>
        <fullName evidence="2">Uncharacterized protein</fullName>
    </submittedName>
</protein>
<proteinExistence type="predicted"/>
<name>A0AAD7H892_9AGAR</name>
<dbReference type="AlphaFoldDB" id="A0AAD7H892"/>
<evidence type="ECO:0000313" key="2">
    <source>
        <dbReference type="EMBL" id="KAJ7714885.1"/>
    </source>
</evidence>
<sequence length="130" mass="14245">MYLDPPVVFAHSYSLYSLALDSLLAHLRRSINASKNDSEVKEGRYSGEGARRIRGLECLSRPHSLVNCTSSFSLSLPFLRTCTHNTRPPRNLAAVDAGNVQNVGDDDRRGRESAPGQTPGTSVRYLRGGN</sequence>
<comment type="caution">
    <text evidence="2">The sequence shown here is derived from an EMBL/GenBank/DDBJ whole genome shotgun (WGS) entry which is preliminary data.</text>
</comment>
<feature type="region of interest" description="Disordered" evidence="1">
    <location>
        <begin position="87"/>
        <end position="121"/>
    </location>
</feature>
<dbReference type="EMBL" id="JARKIB010000318">
    <property type="protein sequence ID" value="KAJ7714885.1"/>
    <property type="molecule type" value="Genomic_DNA"/>
</dbReference>